<sequence length="1109" mass="126190">MSTVSGSDLPVKKRTLSSYLSNVTSRREELEKLKFQQDVKREDIIQEDVKQEDVKQEDVKQEDVRQENVKQENLKQQQEQDSVETEQTLKQAIRGLEKKELTTEPQTEQQYDHEIDRNRQDIPYNHKEVDTRKSDEKSSAQSSLQEQVLEFKQTALISGSDQFNVQESVPQTERSGSEDRSPEAPVKPLYRNDLHRALRDPENKAYEQELSSEGNNENHIRHNDDEKLETNSDEIDSDAPTEPASPPKPRRRRLIRADRLSSLSPRNNVFDNDSDSELSDIDELKSLQLSSSILHEDSSPTRQARHNYRESQQSSSPRKGSPKKPRAHFAVSKVPKQKRGLYRDAGGRTRLQIACDKGNYDLAKKLIEEENYDVNDQDNAGNTALHEAALNGHLELVKLLKKHGADVNIQSFEMFKDTPLIDASANGHLDVVVYLLDHGADPTISNAKDLTAYESIEEESDLDEQEREIVHGIRNCLRSAARKRNNAELPVGKISENAAPIGERASPTINRQIEEPLGDYEFFWTDITSKAGREKLFKASKDGKLAYVGAYLENGGRVDVKSFFEAVKFGHEDIASLFLAFGAEVNAVLKDGTTALMNSVGRGHVGTVKLLIAAGADPTKKNKKGHTALYYAQNSAMGVLEPEEIEILRETIKKYAYDNEKDGKIRKDAADGISSKKKTIPVRNKEDESDNEIQEATNSSLPQNHEGEMNSDAGGIFNDKDNAVAKPNDKGNDSNDSNYNSPSCDAEHIVNTGRKRKTLSPIPLPTKRQALSPGSMPLTENSDAISTAKILNSDIKVDQASGNVVVRANEETPEEKEQKLKAEEEYIQKRLQNKKKKEQELLRKLAEDEEKREQEKQKQKVEEVRKLERQQKERQMELGKRKQEAELARRKEVRAMYPLGLKLIDFRDNKDYLDYLPLYYIEKRSIRDGSDAEGDVRYVLDLQVCVILKDKTIFSSQSAIKERIEVSPAHNQQLWNVLRFILLCGGYRNSRNDYKYFVDLYGNSLEARIQFETNEYRKFLQLPLHWIRWDDINIDDPLMRERIQREMIELSLIDPSTTGPSPIFSHSSTPASSSEALPQAPETRKLPIKFQHRESTSWLSDPSSARPMW</sequence>
<feature type="compositionally biased region" description="Basic and acidic residues" evidence="3">
    <location>
        <begin position="718"/>
        <end position="733"/>
    </location>
</feature>
<feature type="repeat" description="ANK" evidence="1">
    <location>
        <begin position="415"/>
        <end position="447"/>
    </location>
</feature>
<accession>A0A7H9B1I8</accession>
<dbReference type="InterPro" id="IPR002110">
    <property type="entry name" value="Ankyrin_rpt"/>
</dbReference>
<feature type="repeat" description="ANK" evidence="1">
    <location>
        <begin position="380"/>
        <end position="412"/>
    </location>
</feature>
<feature type="compositionally biased region" description="Basic and acidic residues" evidence="3">
    <location>
        <begin position="190"/>
        <end position="207"/>
    </location>
</feature>
<dbReference type="EMBL" id="CP058607">
    <property type="protein sequence ID" value="QLG72525.1"/>
    <property type="molecule type" value="Genomic_DNA"/>
</dbReference>
<dbReference type="Pfam" id="PF12796">
    <property type="entry name" value="Ank_2"/>
    <property type="match status" value="2"/>
</dbReference>
<protein>
    <recommendedName>
        <fullName evidence="4">DUF7593 domain-containing protein</fullName>
    </recommendedName>
</protein>
<dbReference type="PROSITE" id="PS50088">
    <property type="entry name" value="ANK_REPEAT"/>
    <property type="match status" value="3"/>
</dbReference>
<keyword evidence="6" id="KW-1185">Reference proteome</keyword>
<dbReference type="InterPro" id="IPR036770">
    <property type="entry name" value="Ankyrin_rpt-contain_sf"/>
</dbReference>
<feature type="domain" description="DUF7593" evidence="4">
    <location>
        <begin position="914"/>
        <end position="1032"/>
    </location>
</feature>
<feature type="compositionally biased region" description="Polar residues" evidence="3">
    <location>
        <begin position="74"/>
        <end position="90"/>
    </location>
</feature>
<dbReference type="Gene3D" id="1.25.40.20">
    <property type="entry name" value="Ankyrin repeat-containing domain"/>
    <property type="match status" value="2"/>
</dbReference>
<reference evidence="5 6" key="1">
    <citation type="submission" date="2020-07" db="EMBL/GenBank/DDBJ databases">
        <title>The yeast mating-type switching endonuclease HO is a domesticated member of an unorthodox homing genetic element family.</title>
        <authorList>
            <person name="Coughlan A.Y."/>
            <person name="Lombardi L."/>
            <person name="Braun-Galleani S."/>
            <person name="Martos A.R."/>
            <person name="Galeote V."/>
            <person name="Bigey F."/>
            <person name="Dequin S."/>
            <person name="Byrne K.P."/>
            <person name="Wolfe K.H."/>
        </authorList>
    </citation>
    <scope>NUCLEOTIDE SEQUENCE [LARGE SCALE GENOMIC DNA]</scope>
    <source>
        <strain evidence="5 6">NRRL Y-6702</strain>
    </source>
</reference>
<feature type="compositionally biased region" description="Basic and acidic residues" evidence="3">
    <location>
        <begin position="46"/>
        <end position="73"/>
    </location>
</feature>
<feature type="repeat" description="ANK" evidence="1">
    <location>
        <begin position="591"/>
        <end position="623"/>
    </location>
</feature>
<feature type="compositionally biased region" description="Low complexity" evidence="3">
    <location>
        <begin position="734"/>
        <end position="744"/>
    </location>
</feature>
<dbReference type="InterPro" id="IPR056015">
    <property type="entry name" value="DUF7593"/>
</dbReference>
<evidence type="ECO:0000259" key="4">
    <source>
        <dbReference type="Pfam" id="PF24513"/>
    </source>
</evidence>
<dbReference type="PRINTS" id="PR01415">
    <property type="entry name" value="ANKYRIN"/>
</dbReference>
<dbReference type="AlphaFoldDB" id="A0A7H9B1I8"/>
<gene>
    <name evidence="5" type="ORF">HG535_0D02330</name>
</gene>
<feature type="region of interest" description="Disordered" evidence="3">
    <location>
        <begin position="291"/>
        <end position="338"/>
    </location>
</feature>
<feature type="compositionally biased region" description="Basic and acidic residues" evidence="3">
    <location>
        <begin position="216"/>
        <end position="230"/>
    </location>
</feature>
<feature type="region of interest" description="Disordered" evidence="3">
    <location>
        <begin position="668"/>
        <end position="779"/>
    </location>
</feature>
<keyword evidence="2" id="KW-0175">Coiled coil</keyword>
<dbReference type="RefSeq" id="XP_037144253.1">
    <property type="nucleotide sequence ID" value="XM_037288358.1"/>
</dbReference>
<feature type="region of interest" description="Disordered" evidence="3">
    <location>
        <begin position="46"/>
        <end position="278"/>
    </location>
</feature>
<dbReference type="Pfam" id="PF24513">
    <property type="entry name" value="DUF7593"/>
    <property type="match status" value="1"/>
</dbReference>
<evidence type="ECO:0000256" key="2">
    <source>
        <dbReference type="SAM" id="Coils"/>
    </source>
</evidence>
<evidence type="ECO:0000256" key="3">
    <source>
        <dbReference type="SAM" id="MobiDB-lite"/>
    </source>
</evidence>
<dbReference type="PANTHER" id="PTHR24184">
    <property type="entry name" value="SI:CH211-189E2.2"/>
    <property type="match status" value="1"/>
</dbReference>
<dbReference type="SMART" id="SM00248">
    <property type="entry name" value="ANK"/>
    <property type="match status" value="5"/>
</dbReference>
<dbReference type="KEGG" id="zmk:HG535_0D02330"/>
<feature type="compositionally biased region" description="Basic and acidic residues" evidence="3">
    <location>
        <begin position="110"/>
        <end position="138"/>
    </location>
</feature>
<dbReference type="GeneID" id="59236249"/>
<dbReference type="PANTHER" id="PTHR24184:SF11">
    <property type="entry name" value="ANKYRIN REPEAT AND SOCS BOX CONTAINING 3"/>
    <property type="match status" value="1"/>
</dbReference>
<feature type="coiled-coil region" evidence="2">
    <location>
        <begin position="819"/>
        <end position="873"/>
    </location>
</feature>
<feature type="region of interest" description="Disordered" evidence="3">
    <location>
        <begin position="1061"/>
        <end position="1109"/>
    </location>
</feature>
<feature type="compositionally biased region" description="Polar residues" evidence="3">
    <location>
        <begin position="155"/>
        <end position="174"/>
    </location>
</feature>
<keyword evidence="1" id="KW-0040">ANK repeat</keyword>
<evidence type="ECO:0000256" key="1">
    <source>
        <dbReference type="PROSITE-ProRule" id="PRU00023"/>
    </source>
</evidence>
<dbReference type="Proteomes" id="UP000509704">
    <property type="component" value="Chromosome 4"/>
</dbReference>
<dbReference type="SUPFAM" id="SSF48403">
    <property type="entry name" value="Ankyrin repeat"/>
    <property type="match status" value="1"/>
</dbReference>
<dbReference type="PROSITE" id="PS50297">
    <property type="entry name" value="ANK_REP_REGION"/>
    <property type="match status" value="3"/>
</dbReference>
<name>A0A7H9B1I8_ZYGMR</name>
<evidence type="ECO:0000313" key="5">
    <source>
        <dbReference type="EMBL" id="QLG72525.1"/>
    </source>
</evidence>
<evidence type="ECO:0000313" key="6">
    <source>
        <dbReference type="Proteomes" id="UP000509704"/>
    </source>
</evidence>
<proteinExistence type="predicted"/>
<feature type="compositionally biased region" description="Polar residues" evidence="3">
    <location>
        <begin position="694"/>
        <end position="703"/>
    </location>
</feature>
<feature type="compositionally biased region" description="Low complexity" evidence="3">
    <location>
        <begin position="1061"/>
        <end position="1074"/>
    </location>
</feature>
<dbReference type="OrthoDB" id="194358at2759"/>
<organism evidence="5 6">
    <name type="scientific">Zygotorulaspora mrakii</name>
    <name type="common">Zygosaccharomyces mrakii</name>
    <dbReference type="NCBI Taxonomy" id="42260"/>
    <lineage>
        <taxon>Eukaryota</taxon>
        <taxon>Fungi</taxon>
        <taxon>Dikarya</taxon>
        <taxon>Ascomycota</taxon>
        <taxon>Saccharomycotina</taxon>
        <taxon>Saccharomycetes</taxon>
        <taxon>Saccharomycetales</taxon>
        <taxon>Saccharomycetaceae</taxon>
        <taxon>Zygotorulaspora</taxon>
    </lineage>
</organism>